<dbReference type="Gene3D" id="3.40.710.10">
    <property type="entry name" value="DD-peptidase/beta-lactamase superfamily"/>
    <property type="match status" value="2"/>
</dbReference>
<dbReference type="GO" id="GO:0000270">
    <property type="term" value="P:peptidoglycan metabolic process"/>
    <property type="evidence" value="ECO:0007669"/>
    <property type="project" value="TreeGrafter"/>
</dbReference>
<evidence type="ECO:0000256" key="1">
    <source>
        <dbReference type="ARBA" id="ARBA00006096"/>
    </source>
</evidence>
<comment type="similarity">
    <text evidence="1">Belongs to the peptidase S13 family.</text>
</comment>
<keyword evidence="2" id="KW-0378">Hydrolase</keyword>
<dbReference type="SUPFAM" id="SSF56601">
    <property type="entry name" value="beta-lactamase/transpeptidase-like"/>
    <property type="match status" value="1"/>
</dbReference>
<sequence>MTVSPFKVFASIAAAALVLGGLQPAAAVTPTPTPSATPTATSTPSATPTPKPTPTPVANKPRTCSIKAAATSRDLAHFYGYVMNARTGEVYANIRGDEATPSASVMKVFTAAMALETMSTQYTATTRVFTLPDQPGVIVLRGGGDHTLSRLNSPRYTTYKKPPKLSTLAAQVLAKLPADQQITKIILDDTYFDKPFWNPAWRTSDRTNGYISLITSLKVDSDRANPDLTSRAYSGVRSKDPVMAAGTHFKKALGTRAATATLEVGATPEQAIETTSVQSQPMSVWLDHALKYSDNTETEMIARHALRINAMATTFTNIQPLMRRVMKVYGVDARKLVMADGSGLAQSNRVTARMTAELIAKAVDPTSVLNPMISYLPVSGISGTLATRFNGDNRSARGFVHAKSGYIPGLYSLAGVVYAKDGTAISFAGFARSAAGKTVGYGARTGLDTLADRLYECGAGSFF</sequence>
<dbReference type="PRINTS" id="PR00922">
    <property type="entry name" value="DADACBPTASE3"/>
</dbReference>
<dbReference type="PANTHER" id="PTHR30023:SF0">
    <property type="entry name" value="PENICILLIN-SENSITIVE CARBOXYPEPTIDASE A"/>
    <property type="match status" value="1"/>
</dbReference>
<proteinExistence type="inferred from homology"/>
<reference evidence="4" key="1">
    <citation type="submission" date="2020-05" db="EMBL/GenBank/DDBJ databases">
        <authorList>
            <person name="Chiriac C."/>
            <person name="Salcher M."/>
            <person name="Ghai R."/>
            <person name="Kavagutti S V."/>
        </authorList>
    </citation>
    <scope>NUCLEOTIDE SEQUENCE</scope>
</reference>
<dbReference type="InterPro" id="IPR000667">
    <property type="entry name" value="Peptidase_S13"/>
</dbReference>
<name>A0A6J6MW81_9ZZZZ</name>
<feature type="compositionally biased region" description="Low complexity" evidence="3">
    <location>
        <begin position="29"/>
        <end position="46"/>
    </location>
</feature>
<protein>
    <submittedName>
        <fullName evidence="4">Unannotated protein</fullName>
    </submittedName>
</protein>
<evidence type="ECO:0000313" key="4">
    <source>
        <dbReference type="EMBL" id="CAB4678550.1"/>
    </source>
</evidence>
<dbReference type="PANTHER" id="PTHR30023">
    <property type="entry name" value="D-ALANYL-D-ALANINE CARBOXYPEPTIDASE"/>
    <property type="match status" value="1"/>
</dbReference>
<accession>A0A6J6MW81</accession>
<dbReference type="InterPro" id="IPR012338">
    <property type="entry name" value="Beta-lactam/transpept-like"/>
</dbReference>
<dbReference type="Pfam" id="PF02113">
    <property type="entry name" value="Peptidase_S13"/>
    <property type="match status" value="2"/>
</dbReference>
<dbReference type="GO" id="GO:0004185">
    <property type="term" value="F:serine-type carboxypeptidase activity"/>
    <property type="evidence" value="ECO:0007669"/>
    <property type="project" value="InterPro"/>
</dbReference>
<evidence type="ECO:0000256" key="2">
    <source>
        <dbReference type="ARBA" id="ARBA00022801"/>
    </source>
</evidence>
<feature type="region of interest" description="Disordered" evidence="3">
    <location>
        <begin position="29"/>
        <end position="61"/>
    </location>
</feature>
<gene>
    <name evidence="4" type="ORF">UFOPK2370_00089</name>
</gene>
<dbReference type="GO" id="GO:0006508">
    <property type="term" value="P:proteolysis"/>
    <property type="evidence" value="ECO:0007669"/>
    <property type="project" value="InterPro"/>
</dbReference>
<dbReference type="EMBL" id="CAEZXK010000001">
    <property type="protein sequence ID" value="CAB4678550.1"/>
    <property type="molecule type" value="Genomic_DNA"/>
</dbReference>
<organism evidence="4">
    <name type="scientific">freshwater metagenome</name>
    <dbReference type="NCBI Taxonomy" id="449393"/>
    <lineage>
        <taxon>unclassified sequences</taxon>
        <taxon>metagenomes</taxon>
        <taxon>ecological metagenomes</taxon>
    </lineage>
</organism>
<evidence type="ECO:0000256" key="3">
    <source>
        <dbReference type="SAM" id="MobiDB-lite"/>
    </source>
</evidence>
<dbReference type="AlphaFoldDB" id="A0A6J6MW81"/>